<organism evidence="4 5">
    <name type="scientific">[Haemophilus] felis</name>
    <dbReference type="NCBI Taxonomy" id="123822"/>
    <lineage>
        <taxon>Bacteria</taxon>
        <taxon>Pseudomonadati</taxon>
        <taxon>Pseudomonadota</taxon>
        <taxon>Gammaproteobacteria</taxon>
        <taxon>Pasteurellales</taxon>
        <taxon>Pasteurellaceae</taxon>
    </lineage>
</organism>
<dbReference type="Proteomes" id="UP000190023">
    <property type="component" value="Unassembled WGS sequence"/>
</dbReference>
<dbReference type="PANTHER" id="PTHR43790:SF4">
    <property type="entry name" value="GUANOSINE IMPORT ATP-BINDING PROTEIN NUPO"/>
    <property type="match status" value="1"/>
</dbReference>
<reference evidence="4 5" key="1">
    <citation type="submission" date="2017-02" db="EMBL/GenBank/DDBJ databases">
        <title>Draft genome sequence of Haemophilus felis CCUG 31170 type strain.</title>
        <authorList>
            <person name="Engstrom-Jakobsson H."/>
            <person name="Salva-Serra F."/>
            <person name="Thorell K."/>
            <person name="Gonzales-Siles L."/>
            <person name="Karlsson R."/>
            <person name="Boulund F."/>
            <person name="Engstrand L."/>
            <person name="Kristiansson E."/>
            <person name="Moore E."/>
        </authorList>
    </citation>
    <scope>NUCLEOTIDE SEQUENCE [LARGE SCALE GENOMIC DNA]</scope>
    <source>
        <strain evidence="4 5">CCUG 31170</strain>
    </source>
</reference>
<dbReference type="EMBL" id="MUYB01000015">
    <property type="protein sequence ID" value="OOS05241.1"/>
    <property type="molecule type" value="Genomic_DNA"/>
</dbReference>
<dbReference type="STRING" id="123822.B0188_04335"/>
<evidence type="ECO:0000259" key="3">
    <source>
        <dbReference type="Pfam" id="PF00005"/>
    </source>
</evidence>
<dbReference type="AlphaFoldDB" id="A0A1T0B643"/>
<evidence type="ECO:0000256" key="1">
    <source>
        <dbReference type="ARBA" id="ARBA00022741"/>
    </source>
</evidence>
<evidence type="ECO:0000313" key="4">
    <source>
        <dbReference type="EMBL" id="OOS05241.1"/>
    </source>
</evidence>
<dbReference type="SUPFAM" id="SSF52540">
    <property type="entry name" value="P-loop containing nucleoside triphosphate hydrolases"/>
    <property type="match status" value="1"/>
</dbReference>
<dbReference type="InterPro" id="IPR027417">
    <property type="entry name" value="P-loop_NTPase"/>
</dbReference>
<feature type="domain" description="ABC transporter" evidence="3">
    <location>
        <begin position="22"/>
        <end position="51"/>
    </location>
</feature>
<sequence length="70" mass="7794">MTTEPILRLQNIVKKFGDHLAVNNISLDIFRGEILALLGENGAGKSSLIKIWGCSRLASMLYYKNENNSL</sequence>
<dbReference type="InterPro" id="IPR050107">
    <property type="entry name" value="ABC_carbohydrate_import_ATPase"/>
</dbReference>
<keyword evidence="2" id="KW-0067">ATP-binding</keyword>
<dbReference type="GO" id="GO:0016887">
    <property type="term" value="F:ATP hydrolysis activity"/>
    <property type="evidence" value="ECO:0007669"/>
    <property type="project" value="InterPro"/>
</dbReference>
<proteinExistence type="predicted"/>
<gene>
    <name evidence="4" type="ORF">B0188_04335</name>
</gene>
<comment type="caution">
    <text evidence="4">The sequence shown here is derived from an EMBL/GenBank/DDBJ whole genome shotgun (WGS) entry which is preliminary data.</text>
</comment>
<keyword evidence="5" id="KW-1185">Reference proteome</keyword>
<dbReference type="Gene3D" id="3.40.50.300">
    <property type="entry name" value="P-loop containing nucleotide triphosphate hydrolases"/>
    <property type="match status" value="1"/>
</dbReference>
<dbReference type="InterPro" id="IPR003439">
    <property type="entry name" value="ABC_transporter-like_ATP-bd"/>
</dbReference>
<keyword evidence="1" id="KW-0547">Nucleotide-binding</keyword>
<dbReference type="OrthoDB" id="9776369at2"/>
<dbReference type="Pfam" id="PF00005">
    <property type="entry name" value="ABC_tran"/>
    <property type="match status" value="1"/>
</dbReference>
<evidence type="ECO:0000313" key="5">
    <source>
        <dbReference type="Proteomes" id="UP000190023"/>
    </source>
</evidence>
<name>A0A1T0B643_9PAST</name>
<protein>
    <recommendedName>
        <fullName evidence="3">ABC transporter domain-containing protein</fullName>
    </recommendedName>
</protein>
<dbReference type="PANTHER" id="PTHR43790">
    <property type="entry name" value="CARBOHYDRATE TRANSPORT ATP-BINDING PROTEIN MG119-RELATED"/>
    <property type="match status" value="1"/>
</dbReference>
<dbReference type="GO" id="GO:0005524">
    <property type="term" value="F:ATP binding"/>
    <property type="evidence" value="ECO:0007669"/>
    <property type="project" value="UniProtKB-KW"/>
</dbReference>
<evidence type="ECO:0000256" key="2">
    <source>
        <dbReference type="ARBA" id="ARBA00022840"/>
    </source>
</evidence>
<accession>A0A1T0B643</accession>